<keyword evidence="5" id="KW-1185">Reference proteome</keyword>
<dbReference type="Gene3D" id="3.30.70.270">
    <property type="match status" value="1"/>
</dbReference>
<dbReference type="Gene3D" id="1.10.340.30">
    <property type="entry name" value="Hypothetical protein, domain 2"/>
    <property type="match status" value="1"/>
</dbReference>
<dbReference type="EMBL" id="BFEA01000037">
    <property type="protein sequence ID" value="GBG63263.1"/>
    <property type="molecule type" value="Genomic_DNA"/>
</dbReference>
<reference evidence="4 5" key="1">
    <citation type="journal article" date="2018" name="Cell">
        <title>The Chara Genome: Secondary Complexity and Implications for Plant Terrestrialization.</title>
        <authorList>
            <person name="Nishiyama T."/>
            <person name="Sakayama H."/>
            <person name="Vries J.D."/>
            <person name="Buschmann H."/>
            <person name="Saint-Marcoux D."/>
            <person name="Ullrich K.K."/>
            <person name="Haas F.B."/>
            <person name="Vanderstraeten L."/>
            <person name="Becker D."/>
            <person name="Lang D."/>
            <person name="Vosolsobe S."/>
            <person name="Rombauts S."/>
            <person name="Wilhelmsson P.K.I."/>
            <person name="Janitza P."/>
            <person name="Kern R."/>
            <person name="Heyl A."/>
            <person name="Rumpler F."/>
            <person name="Villalobos L.I.A.C."/>
            <person name="Clay J.M."/>
            <person name="Skokan R."/>
            <person name="Toyoda A."/>
            <person name="Suzuki Y."/>
            <person name="Kagoshima H."/>
            <person name="Schijlen E."/>
            <person name="Tajeshwar N."/>
            <person name="Catarino B."/>
            <person name="Hetherington A.J."/>
            <person name="Saltykova A."/>
            <person name="Bonnot C."/>
            <person name="Breuninger H."/>
            <person name="Symeonidi A."/>
            <person name="Radhakrishnan G.V."/>
            <person name="Van Nieuwerburgh F."/>
            <person name="Deforce D."/>
            <person name="Chang C."/>
            <person name="Karol K.G."/>
            <person name="Hedrich R."/>
            <person name="Ulvskov P."/>
            <person name="Glockner G."/>
            <person name="Delwiche C.F."/>
            <person name="Petrasek J."/>
            <person name="Van de Peer Y."/>
            <person name="Friml J."/>
            <person name="Beilby M."/>
            <person name="Dolan L."/>
            <person name="Kohara Y."/>
            <person name="Sugano S."/>
            <person name="Fujiyama A."/>
            <person name="Delaux P.-M."/>
            <person name="Quint M."/>
            <person name="TheiBen G."/>
            <person name="Hagemann M."/>
            <person name="Harholt J."/>
            <person name="Dunand C."/>
            <person name="Zachgo S."/>
            <person name="Langdale J."/>
            <person name="Maumus F."/>
            <person name="Straeten D.V.D."/>
            <person name="Gould S.B."/>
            <person name="Rensing S.A."/>
        </authorList>
    </citation>
    <scope>NUCLEOTIDE SEQUENCE [LARGE SCALE GENOMIC DNA]</scope>
    <source>
        <strain evidence="4 5">S276</strain>
    </source>
</reference>
<feature type="compositionally biased region" description="Low complexity" evidence="1">
    <location>
        <begin position="1700"/>
        <end position="1713"/>
    </location>
</feature>
<dbReference type="Gene3D" id="3.10.10.10">
    <property type="entry name" value="HIV Type 1 Reverse Transcriptase, subunit A, domain 1"/>
    <property type="match status" value="2"/>
</dbReference>
<feature type="region of interest" description="Disordered" evidence="1">
    <location>
        <begin position="1524"/>
        <end position="1548"/>
    </location>
</feature>
<dbReference type="Proteomes" id="UP000265515">
    <property type="component" value="Unassembled WGS sequence"/>
</dbReference>
<evidence type="ECO:0000313" key="4">
    <source>
        <dbReference type="EMBL" id="GBG63263.1"/>
    </source>
</evidence>
<organism evidence="4 5">
    <name type="scientific">Chara braunii</name>
    <name type="common">Braun's stonewort</name>
    <dbReference type="NCBI Taxonomy" id="69332"/>
    <lineage>
        <taxon>Eukaryota</taxon>
        <taxon>Viridiplantae</taxon>
        <taxon>Streptophyta</taxon>
        <taxon>Charophyceae</taxon>
        <taxon>Charales</taxon>
        <taxon>Characeae</taxon>
        <taxon>Chara</taxon>
    </lineage>
</organism>
<dbReference type="InterPro" id="IPR043502">
    <property type="entry name" value="DNA/RNA_pol_sf"/>
</dbReference>
<dbReference type="GO" id="GO:0003676">
    <property type="term" value="F:nucleic acid binding"/>
    <property type="evidence" value="ECO:0007669"/>
    <property type="project" value="InterPro"/>
</dbReference>
<dbReference type="GO" id="GO:0003824">
    <property type="term" value="F:catalytic activity"/>
    <property type="evidence" value="ECO:0007669"/>
    <property type="project" value="InterPro"/>
</dbReference>
<evidence type="ECO:0000256" key="1">
    <source>
        <dbReference type="SAM" id="MobiDB-lite"/>
    </source>
</evidence>
<dbReference type="SUPFAM" id="SSF56672">
    <property type="entry name" value="DNA/RNA polymerases"/>
    <property type="match status" value="1"/>
</dbReference>
<feature type="region of interest" description="Disordered" evidence="1">
    <location>
        <begin position="917"/>
        <end position="962"/>
    </location>
</feature>
<dbReference type="InterPro" id="IPR043128">
    <property type="entry name" value="Rev_trsase/Diguanyl_cyclase"/>
</dbReference>
<feature type="compositionally biased region" description="Basic and acidic residues" evidence="1">
    <location>
        <begin position="943"/>
        <end position="954"/>
    </location>
</feature>
<dbReference type="PROSITE" id="PS50878">
    <property type="entry name" value="RT_POL"/>
    <property type="match status" value="1"/>
</dbReference>
<dbReference type="GO" id="GO:0006281">
    <property type="term" value="P:DNA repair"/>
    <property type="evidence" value="ECO:0007669"/>
    <property type="project" value="InterPro"/>
</dbReference>
<dbReference type="InterPro" id="IPR041588">
    <property type="entry name" value="Integrase_H2C2"/>
</dbReference>
<dbReference type="PROSITE" id="PS50994">
    <property type="entry name" value="INTEGRASE"/>
    <property type="match status" value="1"/>
</dbReference>
<feature type="region of interest" description="Disordered" evidence="1">
    <location>
        <begin position="728"/>
        <end position="767"/>
    </location>
</feature>
<gene>
    <name evidence="4" type="ORF">CBR_g37349</name>
</gene>
<feature type="domain" description="Integrase catalytic" evidence="3">
    <location>
        <begin position="358"/>
        <end position="523"/>
    </location>
</feature>
<dbReference type="Pfam" id="PF00078">
    <property type="entry name" value="RVT_1"/>
    <property type="match status" value="1"/>
</dbReference>
<feature type="compositionally biased region" description="Basic and acidic residues" evidence="1">
    <location>
        <begin position="917"/>
        <end position="926"/>
    </location>
</feature>
<evidence type="ECO:0000313" key="5">
    <source>
        <dbReference type="Proteomes" id="UP000265515"/>
    </source>
</evidence>
<dbReference type="InterPro" id="IPR000477">
    <property type="entry name" value="RT_dom"/>
</dbReference>
<dbReference type="Gene3D" id="1.10.340.70">
    <property type="match status" value="1"/>
</dbReference>
<feature type="compositionally biased region" description="Basic and acidic residues" evidence="1">
    <location>
        <begin position="1014"/>
        <end position="1024"/>
    </location>
</feature>
<sequence length="1862" mass="208270">MPDYHVHRQAPYRLSIPEATELKRQLKEFLRLGFIKPNNSPWGAPVLFARKADGTLRLCIDYLDLNRCTVKHNVDGTLRLCLDYRGLNPMPRFDELFDRLAGNRLFTKIDLRSGYHQIHVAAADQPKTTFRSRFGHYEFTVMPFGLTNAPATFQRAMNDIFRDILEQYDLVYLDDILVYSRTLEEHLRHLRDVLDRLRRHGLYAKLSKYALSRRPDHDLEQIQLAAISVTTVHHSVINEFRTQYRHCPDYRDIHATLRSGKTVLNYSLGDNGLVYWHGSQDSREPRICVPSTGQLRVRAVAEFHDQAAADHMGFHKMLARVSRLYVWLKCKDFVKDYVAECPTNQEVNSANHLPCGLLQPLPIPEGRWQSISMDFIGPLLPPTPRGHDAILVIVDRFTKHARFVPCRYAISAREVADTVFDRVVSDHDLPLSIISDRDLRFTSRFWRLLHEVYDTQLRFSSSYHSQTDGQTEVTNRTLIDIFRKIVRDDQQWDLHLAHAKIAYNHAVSPATGMSPYHCDLGYHPRVPADFLRPSQMHPDTSCPALDDWVAHMTLIMKTAHEHIAASQTRMAARANRSRMDHPFKVDDDMLIDARHLQLEAETLRKFRCRFFGPCRILQAVGSDTTCSPISFRVKLSDYLRQARAHNVYHVSLLRPYRRPSERFTGRPYERPPPITTTMSSSFQTSLVVELSATTLPMSSISRMNQQPGETTEAYETRMLDMLAEFKQRAAATRSAHKEEDEEAEEQRRLAEQQQQEDAEAARKAADERRDKILECKGDIEVIADEWAMAAEEEGGPPAVRGLATTIEHVSDLVAACEAQQEDILCVDTLVRKQARLIDELLDQMSDTSSSETHADNVHGNQKLSLHNYANGFQMYRAAKSTDWEVVEGAKALLQIAVRKTLWASPSQDGAGIERHCSEQEEFEMRTPPKRKRRSLTGYTRKFGAGDREEFEPRKGQQQTANVNRDCNDVNNCNHMCREGEDAIETEIGMGKGVQVGWGVTSVHVKRQESWGNTKIDRSERKKEAEDGEGEEEVEMNREGIVRPIMSGCTGCHVDESTAPDSDRGVHGIRISGSQGLVQGEGDWEKDVKDMGICKREVIEEEEEEKDEEEIRGYASDLDMKSEGEVNDCDVLKCGHETEEAGYYGDWEREDNNLQGLDHGRMKNGNCLRTLHRDLSTVAGDDWKCSGNPLIKNDYNVQQDVSGQVTWASAAKDGECCSQLAGNTASRTGGSERADELCENSEVSVDIRQEVEISGRSGAENEVKSCSPANLGKGGESVDLSNKHHSHWLPIEHDFLDRFSHRSGGVVKKGRKIMLKQEMDETGDDKEKDDCDATLRRLWLGEKGESYSWEGGSMRWENGRSENGSQLRDWVIEGNGAINVLAEEERDKDGVFSVRGQHKPCGTLKWVDKGKEKWTMQVEERKNLGAACHWEHEGKISGDRLSGVDDGEMCGPDKSEDGVNMDVSASARGEGAGEGRGIIINSIDAAADREERQGADSAKERRVKRKRSQIALSTMMSTTRSGTIMGGLIRSKTGSDTCPSIGKTTSRGPQDENVMLAAAVAPPGSGSQSPSFGATVDDCPCSVNTIPRFLDAVNGVECLHMNNIFDIQAMTRTSPSTTPRRKPKVPPRASGAVLCCSPNGIRMPISPEMVTTTPQPPMNAANVSLAISPCKLAKAATASGPSSSSITTGKGEDTAARVDESSPASAAAVSAASPNIADDVQRTDRSFKKRLPREVPNSCRGGSGCGVNSAKRVQAHVVDPCWSPPTSPFGLIQEKLHKDPWKLLVACMLLNKTAGHQMQRVIWELFELIPNPAEAVSASTEAIAEVIHSLGLQNKRAKMIQRFSKEYLRDDWTEVTQLHGIGK</sequence>
<feature type="compositionally biased region" description="Polar residues" evidence="1">
    <location>
        <begin position="1678"/>
        <end position="1687"/>
    </location>
</feature>
<feature type="compositionally biased region" description="Basic and acidic residues" evidence="1">
    <location>
        <begin position="1487"/>
        <end position="1499"/>
    </location>
</feature>
<dbReference type="CDD" id="cd22265">
    <property type="entry name" value="UDM1_RNF168"/>
    <property type="match status" value="1"/>
</dbReference>
<proteinExistence type="predicted"/>
<evidence type="ECO:0000259" key="2">
    <source>
        <dbReference type="PROSITE" id="PS50878"/>
    </source>
</evidence>
<dbReference type="SUPFAM" id="SSF53098">
    <property type="entry name" value="Ribonuclease H-like"/>
    <property type="match status" value="1"/>
</dbReference>
<protein>
    <recommendedName>
        <fullName evidence="6">Integrase catalytic domain-containing protein</fullName>
    </recommendedName>
</protein>
<feature type="region of interest" description="Disordered" evidence="1">
    <location>
        <begin position="1487"/>
        <end position="1506"/>
    </location>
</feature>
<dbReference type="OrthoDB" id="10265068at2759"/>
<dbReference type="InterPro" id="IPR050951">
    <property type="entry name" value="Retrovirus_Pol_polyprotein"/>
</dbReference>
<accession>A0A388JZZ0</accession>
<feature type="region of interest" description="Disordered" evidence="1">
    <location>
        <begin position="1676"/>
        <end position="1734"/>
    </location>
</feature>
<dbReference type="SUPFAM" id="SSF48150">
    <property type="entry name" value="DNA-glycosylase"/>
    <property type="match status" value="1"/>
</dbReference>
<dbReference type="PANTHER" id="PTHR37984">
    <property type="entry name" value="PROTEIN CBG26694"/>
    <property type="match status" value="1"/>
</dbReference>
<dbReference type="Pfam" id="PF17921">
    <property type="entry name" value="Integrase_H2C2"/>
    <property type="match status" value="1"/>
</dbReference>
<name>A0A388JZZ0_CHABU</name>
<dbReference type="PANTHER" id="PTHR37984:SF5">
    <property type="entry name" value="PROTEIN NYNRIN-LIKE"/>
    <property type="match status" value="1"/>
</dbReference>
<dbReference type="InterPro" id="IPR011257">
    <property type="entry name" value="DNA_glycosylase"/>
</dbReference>
<dbReference type="Gramene" id="GBG63263">
    <property type="protein sequence ID" value="GBG63263"/>
    <property type="gene ID" value="CBR_g37349"/>
</dbReference>
<feature type="compositionally biased region" description="Basic and acidic residues" evidence="1">
    <location>
        <begin position="1689"/>
        <end position="1699"/>
    </location>
</feature>
<evidence type="ECO:0000259" key="3">
    <source>
        <dbReference type="PROSITE" id="PS50994"/>
    </source>
</evidence>
<dbReference type="InterPro" id="IPR001584">
    <property type="entry name" value="Integrase_cat-core"/>
</dbReference>
<dbReference type="InterPro" id="IPR012337">
    <property type="entry name" value="RNaseH-like_sf"/>
</dbReference>
<feature type="region of interest" description="Disordered" evidence="1">
    <location>
        <begin position="1610"/>
        <end position="1632"/>
    </location>
</feature>
<feature type="region of interest" description="Disordered" evidence="1">
    <location>
        <begin position="1010"/>
        <end position="1034"/>
    </location>
</feature>
<comment type="caution">
    <text evidence="4">The sequence shown here is derived from an EMBL/GenBank/DDBJ whole genome shotgun (WGS) entry which is preliminary data.</text>
</comment>
<evidence type="ECO:0008006" key="6">
    <source>
        <dbReference type="Google" id="ProtNLM"/>
    </source>
</evidence>
<dbReference type="GO" id="GO:0015074">
    <property type="term" value="P:DNA integration"/>
    <property type="evidence" value="ECO:0007669"/>
    <property type="project" value="InterPro"/>
</dbReference>
<dbReference type="Gene3D" id="3.30.420.10">
    <property type="entry name" value="Ribonuclease H-like superfamily/Ribonuclease H"/>
    <property type="match status" value="1"/>
</dbReference>
<dbReference type="CDD" id="cd01647">
    <property type="entry name" value="RT_LTR"/>
    <property type="match status" value="1"/>
</dbReference>
<feature type="compositionally biased region" description="Polar residues" evidence="1">
    <location>
        <begin position="1531"/>
        <end position="1547"/>
    </location>
</feature>
<feature type="domain" description="Reverse transcriptase" evidence="2">
    <location>
        <begin position="1"/>
        <end position="229"/>
    </location>
</feature>
<dbReference type="InterPro" id="IPR036397">
    <property type="entry name" value="RNaseH_sf"/>
</dbReference>